<dbReference type="UniPathway" id="UPA00115">
    <property type="reaction ID" value="UER00414"/>
</dbReference>
<dbReference type="Pfam" id="PF00923">
    <property type="entry name" value="TAL_FSA"/>
    <property type="match status" value="1"/>
</dbReference>
<dbReference type="Proteomes" id="UP000000378">
    <property type="component" value="Chromosome"/>
</dbReference>
<comment type="pathway">
    <text evidence="2 9">Carbohydrate degradation; pentose phosphate pathway; D-glyceraldehyde 3-phosphate and beta-D-fructose 6-phosphate from D-ribose 5-phosphate and D-xylulose 5-phosphate (non-oxidative stage): step 2/3.</text>
</comment>
<dbReference type="PROSITE" id="PS01054">
    <property type="entry name" value="TRANSALDOLASE_1"/>
    <property type="match status" value="1"/>
</dbReference>
<evidence type="ECO:0000313" key="11">
    <source>
        <dbReference type="Proteomes" id="UP000000378"/>
    </source>
</evidence>
<protein>
    <recommendedName>
        <fullName evidence="9">Probable transaldolase</fullName>
        <ecNumber evidence="9">2.2.1.2</ecNumber>
    </recommendedName>
</protein>
<dbReference type="SUPFAM" id="SSF51569">
    <property type="entry name" value="Aldolase"/>
    <property type="match status" value="1"/>
</dbReference>
<evidence type="ECO:0000256" key="6">
    <source>
        <dbReference type="ARBA" id="ARBA00023126"/>
    </source>
</evidence>
<dbReference type="InterPro" id="IPR001585">
    <property type="entry name" value="TAL/FSA"/>
</dbReference>
<dbReference type="AlphaFoldDB" id="D7CK64"/>
<dbReference type="EC" id="2.2.1.2" evidence="9"/>
<dbReference type="HAMAP" id="MF_00494">
    <property type="entry name" value="Transaldolase_3b"/>
    <property type="match status" value="1"/>
</dbReference>
<dbReference type="PANTHER" id="PTHR10683:SF36">
    <property type="entry name" value="TRANSALDOLASE"/>
    <property type="match status" value="1"/>
</dbReference>
<dbReference type="EMBL" id="CP002048">
    <property type="protein sequence ID" value="ADI03048.1"/>
    <property type="molecule type" value="Genomic_DNA"/>
</dbReference>
<dbReference type="RefSeq" id="WP_013176450.1">
    <property type="nucleotide sequence ID" value="NC_014220.1"/>
</dbReference>
<keyword evidence="11" id="KW-1185">Reference proteome</keyword>
<dbReference type="InterPro" id="IPR018225">
    <property type="entry name" value="Transaldolase_AS"/>
</dbReference>
<dbReference type="PANTHER" id="PTHR10683">
    <property type="entry name" value="TRANSALDOLASE"/>
    <property type="match status" value="1"/>
</dbReference>
<dbReference type="PROSITE" id="PS00958">
    <property type="entry name" value="TRANSALDOLASE_2"/>
    <property type="match status" value="1"/>
</dbReference>
<evidence type="ECO:0000313" key="10">
    <source>
        <dbReference type="EMBL" id="ADI03048.1"/>
    </source>
</evidence>
<dbReference type="GO" id="GO:0004801">
    <property type="term" value="F:transaldolase activity"/>
    <property type="evidence" value="ECO:0007669"/>
    <property type="project" value="UniProtKB-UniRule"/>
</dbReference>
<comment type="subcellular location">
    <subcellularLocation>
        <location evidence="1 9">Cytoplasm</location>
    </subcellularLocation>
</comment>
<name>D7CK64_SYNLT</name>
<sequence>MRIFIDSANVEEIKEINDMGFLAGVTTNPTLVAREGKDFKTVVKEICGIVDGPISAEVISMDTAGMIAEAQELAAIHPNVVIKIPMSESGLRAIRLLADKGIRTNATLVFSPAQALLAARAGASFVSPFIGRIDDTGNNGLTVLDDIVSIFNQYLIDTEIIAASIRHPVHVVEAAKIGAHIATVPYNVIKQMVRHPMTDLGIARFLEDWKKVRA</sequence>
<dbReference type="Gene3D" id="3.20.20.70">
    <property type="entry name" value="Aldolase class I"/>
    <property type="match status" value="1"/>
</dbReference>
<dbReference type="InterPro" id="IPR013785">
    <property type="entry name" value="Aldolase_TIM"/>
</dbReference>
<dbReference type="NCBIfam" id="TIGR00875">
    <property type="entry name" value="fsa_talC_mipB"/>
    <property type="match status" value="1"/>
</dbReference>
<evidence type="ECO:0000256" key="5">
    <source>
        <dbReference type="ARBA" id="ARBA00022679"/>
    </source>
</evidence>
<dbReference type="GO" id="GO:0016832">
    <property type="term" value="F:aldehyde-lyase activity"/>
    <property type="evidence" value="ECO:0007669"/>
    <property type="project" value="InterPro"/>
</dbReference>
<evidence type="ECO:0000256" key="7">
    <source>
        <dbReference type="ARBA" id="ARBA00023270"/>
    </source>
</evidence>
<dbReference type="FunFam" id="3.20.20.70:FF:000018">
    <property type="entry name" value="Probable transaldolase"/>
    <property type="match status" value="1"/>
</dbReference>
<keyword evidence="5 9" id="KW-0808">Transferase</keyword>
<keyword evidence="7 9" id="KW-0704">Schiff base</keyword>
<dbReference type="STRING" id="643648.Slip_2309"/>
<evidence type="ECO:0000256" key="3">
    <source>
        <dbReference type="ARBA" id="ARBA00005740"/>
    </source>
</evidence>
<comment type="catalytic activity">
    <reaction evidence="8 9">
        <text>D-sedoheptulose 7-phosphate + D-glyceraldehyde 3-phosphate = D-erythrose 4-phosphate + beta-D-fructose 6-phosphate</text>
        <dbReference type="Rhea" id="RHEA:17053"/>
        <dbReference type="ChEBI" id="CHEBI:16897"/>
        <dbReference type="ChEBI" id="CHEBI:57483"/>
        <dbReference type="ChEBI" id="CHEBI:57634"/>
        <dbReference type="ChEBI" id="CHEBI:59776"/>
        <dbReference type="EC" id="2.2.1.2"/>
    </reaction>
</comment>
<dbReference type="GO" id="GO:0005737">
    <property type="term" value="C:cytoplasm"/>
    <property type="evidence" value="ECO:0007669"/>
    <property type="project" value="UniProtKB-SubCell"/>
</dbReference>
<reference evidence="10 11" key="2">
    <citation type="journal article" date="2010" name="Stand. Genomic Sci.">
        <title>Complete genome sequence of Syntrophothermus lipocalidus type strain (TGB-C1).</title>
        <authorList>
            <person name="Djao O.D."/>
            <person name="Zhang X."/>
            <person name="Lucas S."/>
            <person name="Lapidus A."/>
            <person name="Del Rio T.G."/>
            <person name="Nolan M."/>
            <person name="Tice H."/>
            <person name="Cheng J.F."/>
            <person name="Han C."/>
            <person name="Tapia R."/>
            <person name="Goodwin L."/>
            <person name="Pitluck S."/>
            <person name="Liolios K."/>
            <person name="Ivanova N."/>
            <person name="Mavromatis K."/>
            <person name="Mikhailova N."/>
            <person name="Ovchinnikova G."/>
            <person name="Pati A."/>
            <person name="Brambilla E."/>
            <person name="Chen A."/>
            <person name="Palaniappan K."/>
            <person name="Land M."/>
            <person name="Hauser L."/>
            <person name="Chang Y.J."/>
            <person name="Jeffries C.D."/>
            <person name="Rohde M."/>
            <person name="Sikorski J."/>
            <person name="Spring S."/>
            <person name="Goker M."/>
            <person name="Detter J.C."/>
            <person name="Woyke T."/>
            <person name="Bristow J."/>
            <person name="Eisen J.A."/>
            <person name="Markowitz V."/>
            <person name="Hugenholtz P."/>
            <person name="Kyrpides N.C."/>
            <person name="Klenk H.P."/>
        </authorList>
    </citation>
    <scope>NUCLEOTIDE SEQUENCE [LARGE SCALE GENOMIC DNA]</scope>
    <source>
        <strain evidence="11">DSM 12680 / TGB-C1</strain>
    </source>
</reference>
<reference evidence="11" key="1">
    <citation type="journal article" date="2010" name="Stand. Genomic Sci.">
        <title>Complete genome sequence of Syntrophothermus lipocalidus type strain (TGB-C1T).</title>
        <authorList>
            <consortium name="US DOE Joint Genome Institute (JGI-PGF)"/>
            <person name="Djao O."/>
            <person name="Zhang X."/>
            <person name="Lucas S."/>
            <person name="Lapidus A."/>
            <person name="Glavina Del Rio T."/>
            <person name="Nolan M."/>
            <person name="Tice H."/>
            <person name="Cheng J."/>
            <person name="Han C."/>
            <person name="Tapia R."/>
            <person name="Goodwin L."/>
            <person name="Pitluck S."/>
            <person name="Liolios K."/>
            <person name="Ivanova N."/>
            <person name="Mavromatis K."/>
            <person name="Mikhailova N."/>
            <person name="Ovchinnikova G."/>
            <person name="Pati A."/>
            <person name="Brambilla E."/>
            <person name="Chen A."/>
            <person name="Palaniappan K."/>
            <person name="Land M."/>
            <person name="Hauser L."/>
            <person name="Chang Y."/>
            <person name="Jeffries C."/>
            <person name="Rohde M."/>
            <person name="Sikorski J."/>
            <person name="Spring S."/>
            <person name="Goker M."/>
            <person name="Detter J."/>
            <person name="Woyke T."/>
            <person name="Bristow J."/>
            <person name="Eisen J."/>
            <person name="Markowitz V."/>
            <person name="Hugenholtz P."/>
            <person name="Kyrpides N."/>
            <person name="Klenk H."/>
        </authorList>
    </citation>
    <scope>NUCLEOTIDE SEQUENCE [LARGE SCALE GENOMIC DNA]</scope>
    <source>
        <strain evidence="11">DSM 12680 / TGB-C1</strain>
    </source>
</reference>
<comment type="similarity">
    <text evidence="3 9">Belongs to the transaldolase family. Type 3B subfamily.</text>
</comment>
<evidence type="ECO:0000256" key="9">
    <source>
        <dbReference type="HAMAP-Rule" id="MF_00494"/>
    </source>
</evidence>
<dbReference type="InterPro" id="IPR022999">
    <property type="entry name" value="Transaldolase_3B"/>
</dbReference>
<organism evidence="10 11">
    <name type="scientific">Syntrophothermus lipocalidus (strain DSM 12680 / TGB-C1)</name>
    <dbReference type="NCBI Taxonomy" id="643648"/>
    <lineage>
        <taxon>Bacteria</taxon>
        <taxon>Bacillati</taxon>
        <taxon>Bacillota</taxon>
        <taxon>Clostridia</taxon>
        <taxon>Eubacteriales</taxon>
        <taxon>Syntrophomonadaceae</taxon>
        <taxon>Syntrophothermus</taxon>
    </lineage>
</organism>
<keyword evidence="4 9" id="KW-0963">Cytoplasm</keyword>
<accession>D7CK64</accession>
<evidence type="ECO:0000256" key="4">
    <source>
        <dbReference type="ARBA" id="ARBA00022490"/>
    </source>
</evidence>
<dbReference type="GO" id="GO:0006098">
    <property type="term" value="P:pentose-phosphate shunt"/>
    <property type="evidence" value="ECO:0007669"/>
    <property type="project" value="UniProtKB-UniRule"/>
</dbReference>
<dbReference type="GO" id="GO:0005975">
    <property type="term" value="P:carbohydrate metabolic process"/>
    <property type="evidence" value="ECO:0007669"/>
    <property type="project" value="InterPro"/>
</dbReference>
<dbReference type="InterPro" id="IPR004731">
    <property type="entry name" value="Transaldolase_3B/F6P_aldolase"/>
</dbReference>
<dbReference type="InterPro" id="IPR033919">
    <property type="entry name" value="TSA/FSA_arc/bac"/>
</dbReference>
<comment type="function">
    <text evidence="9">Transaldolase is important for the balance of metabolites in the pentose-phosphate pathway.</text>
</comment>
<proteinExistence type="inferred from homology"/>
<dbReference type="OrthoDB" id="9807051at2"/>
<dbReference type="CDD" id="cd00956">
    <property type="entry name" value="Transaldolase_FSA"/>
    <property type="match status" value="1"/>
</dbReference>
<dbReference type="eggNOG" id="COG0176">
    <property type="taxonomic scope" value="Bacteria"/>
</dbReference>
<gene>
    <name evidence="9" type="primary">tal</name>
    <name evidence="10" type="ordered locus">Slip_2309</name>
</gene>
<evidence type="ECO:0000256" key="2">
    <source>
        <dbReference type="ARBA" id="ARBA00004857"/>
    </source>
</evidence>
<evidence type="ECO:0000256" key="1">
    <source>
        <dbReference type="ARBA" id="ARBA00004496"/>
    </source>
</evidence>
<dbReference type="HOGENOM" id="CLU_079764_0_0_9"/>
<dbReference type="KEGG" id="slp:Slip_2309"/>
<feature type="active site" description="Schiff-base intermediate with substrate" evidence="9">
    <location>
        <position position="83"/>
    </location>
</feature>
<keyword evidence="6 9" id="KW-0570">Pentose shunt</keyword>
<evidence type="ECO:0000256" key="8">
    <source>
        <dbReference type="ARBA" id="ARBA00048810"/>
    </source>
</evidence>